<evidence type="ECO:0000313" key="4">
    <source>
        <dbReference type="EMBL" id="BBL05111.1"/>
    </source>
</evidence>
<keyword evidence="2" id="KW-0408">Iron</keyword>
<dbReference type="SUPFAM" id="SSF54862">
    <property type="entry name" value="4Fe-4S ferredoxins"/>
    <property type="match status" value="1"/>
</dbReference>
<dbReference type="InterPro" id="IPR017896">
    <property type="entry name" value="4Fe4S_Fe-S-bd"/>
</dbReference>
<dbReference type="PROSITE" id="PS51379">
    <property type="entry name" value="4FE4S_FER_2"/>
    <property type="match status" value="1"/>
</dbReference>
<keyword evidence="5" id="KW-1185">Reference proteome</keyword>
<dbReference type="Pfam" id="PF00037">
    <property type="entry name" value="Fer4"/>
    <property type="match status" value="1"/>
</dbReference>
<dbReference type="RefSeq" id="WP_141413355.1">
    <property type="nucleotide sequence ID" value="NZ_AP019735.1"/>
</dbReference>
<dbReference type="GO" id="GO:0051536">
    <property type="term" value="F:iron-sulfur cluster binding"/>
    <property type="evidence" value="ECO:0007669"/>
    <property type="project" value="UniProtKB-KW"/>
</dbReference>
<evidence type="ECO:0000313" key="5">
    <source>
        <dbReference type="Proteomes" id="UP000318946"/>
    </source>
</evidence>
<dbReference type="PANTHER" id="PTHR42827:SF1">
    <property type="entry name" value="IRON-SULFUR CLUSTER-BINDING PROTEIN"/>
    <property type="match status" value="1"/>
</dbReference>
<dbReference type="PROSITE" id="PS00198">
    <property type="entry name" value="4FE4S_FER_1"/>
    <property type="match status" value="1"/>
</dbReference>
<dbReference type="GeneID" id="78343141"/>
<dbReference type="EMBL" id="AP019735">
    <property type="protein sequence ID" value="BBL05111.1"/>
    <property type="molecule type" value="Genomic_DNA"/>
</dbReference>
<dbReference type="KEGG" id="acou:A5CBH24_24240"/>
<protein>
    <submittedName>
        <fullName evidence="4">(Fe-S)-binding protein</fullName>
    </submittedName>
</protein>
<keyword evidence="3" id="KW-0411">Iron-sulfur</keyword>
<evidence type="ECO:0000256" key="3">
    <source>
        <dbReference type="ARBA" id="ARBA00023014"/>
    </source>
</evidence>
<accession>A0A4Y1WVS2</accession>
<keyword evidence="1" id="KW-0479">Metal-binding</keyword>
<dbReference type="STRING" id="1118061.GCA_000311925_00223"/>
<accession>A0A4Y1XQB8</accession>
<dbReference type="PANTHER" id="PTHR42827">
    <property type="entry name" value="IRON-SULFUR CLUSTER-BINDING PROTEIN-RELATED"/>
    <property type="match status" value="1"/>
</dbReference>
<proteinExistence type="predicted"/>
<name>A0A3D3YN44_9BACT</name>
<dbReference type="Proteomes" id="UP000318946">
    <property type="component" value="Chromosome"/>
</dbReference>
<accession>A0A3D3YN44</accession>
<dbReference type="AlphaFoldDB" id="A0A3D3YN44"/>
<evidence type="ECO:0000256" key="2">
    <source>
        <dbReference type="ARBA" id="ARBA00023004"/>
    </source>
</evidence>
<dbReference type="GO" id="GO:0046872">
    <property type="term" value="F:metal ion binding"/>
    <property type="evidence" value="ECO:0007669"/>
    <property type="project" value="UniProtKB-KW"/>
</dbReference>
<gene>
    <name evidence="4" type="ORF">A5CBH24_24240</name>
</gene>
<dbReference type="InterPro" id="IPR017900">
    <property type="entry name" value="4Fe4S_Fe_S_CS"/>
</dbReference>
<organism evidence="4 5">
    <name type="scientific">Alistipes communis</name>
    <dbReference type="NCBI Taxonomy" id="2585118"/>
    <lineage>
        <taxon>Bacteria</taxon>
        <taxon>Pseudomonadati</taxon>
        <taxon>Bacteroidota</taxon>
        <taxon>Bacteroidia</taxon>
        <taxon>Bacteroidales</taxon>
        <taxon>Rikenellaceae</taxon>
        <taxon>Alistipes</taxon>
    </lineage>
</organism>
<dbReference type="OrthoDB" id="9784571at2"/>
<reference evidence="5" key="1">
    <citation type="submission" date="2019-06" db="EMBL/GenBank/DDBJ databases">
        <title>Alistipes onderdonkii subsp. vulgaris subsp. nov., Alistipes dispar sp. nov. and Alistipes communis sp. nov., isolated from human faeces, and creation of Alistipes onderdonkii subsp. onderdonkii subsp. nov.</title>
        <authorList>
            <person name="Sakamoto M."/>
            <person name="Ikeyama N."/>
            <person name="Ogata Y."/>
            <person name="Suda W."/>
            <person name="Iino T."/>
            <person name="Hattori M."/>
            <person name="Ohkuma M."/>
        </authorList>
    </citation>
    <scope>NUCLEOTIDE SEQUENCE [LARGE SCALE GENOMIC DNA]</scope>
    <source>
        <strain evidence="5">5CBH24</strain>
    </source>
</reference>
<sequence>MSVEELTSALETYIRESPRNYVDEAMALVPSDVGQRLYDTPLVRVGSADDPEWEEMKRPEAVGHLFRTPKEWLPEAVSVVSYFAPFSDFVVEGNKRDAVDVGNGWLYARVEGQAFLTEVNRFLERWFRERGYRAVAPYASAGFRYVFEAGTNAEIADKSLSFTSNWSERHVAYVCGLGTFSLSKGLITERGVSGRFGSVVTDAPLPVTKRRYTGLYDYCSMCGACVRNCPAQAISLEHGKSHHLCCSYFDTLREKYALRFGCGKCQVNVPCERENPQKRISSVFELHFVRKEASPYPDVKTECSFGSCALREPPKVNRQRRSGGLQHGTA</sequence>
<evidence type="ECO:0000256" key="1">
    <source>
        <dbReference type="ARBA" id="ARBA00022723"/>
    </source>
</evidence>